<evidence type="ECO:0008006" key="4">
    <source>
        <dbReference type="Google" id="ProtNLM"/>
    </source>
</evidence>
<proteinExistence type="predicted"/>
<keyword evidence="3" id="KW-1185">Reference proteome</keyword>
<evidence type="ECO:0000256" key="1">
    <source>
        <dbReference type="SAM" id="MobiDB-lite"/>
    </source>
</evidence>
<dbReference type="EMBL" id="MSTI01000007">
    <property type="protein sequence ID" value="OLV20234.1"/>
    <property type="molecule type" value="Genomic_DNA"/>
</dbReference>
<dbReference type="STRING" id="249408.BOO71_0000730"/>
<protein>
    <recommendedName>
        <fullName evidence="4">DUF3102 domain-containing protein</fullName>
    </recommendedName>
</protein>
<dbReference type="Proteomes" id="UP000186607">
    <property type="component" value="Unassembled WGS sequence"/>
</dbReference>
<reference evidence="2 3" key="1">
    <citation type="submission" date="2017-01" db="EMBL/GenBank/DDBJ databases">
        <title>Genome Analysis of Deinococcus marmoris KOPRI26562.</title>
        <authorList>
            <person name="Kim J.H."/>
            <person name="Oh H.-M."/>
        </authorList>
    </citation>
    <scope>NUCLEOTIDE SEQUENCE [LARGE SCALE GENOMIC DNA]</scope>
    <source>
        <strain evidence="2 3">KOPRI26562</strain>
    </source>
</reference>
<name>A0A1U7P4Y9_9DEIO</name>
<feature type="region of interest" description="Disordered" evidence="1">
    <location>
        <begin position="143"/>
        <end position="162"/>
    </location>
</feature>
<dbReference type="AlphaFoldDB" id="A0A1U7P4Y9"/>
<dbReference type="Pfam" id="PF11300">
    <property type="entry name" value="DUF3102"/>
    <property type="match status" value="1"/>
</dbReference>
<sequence>MPETDLQPLFDYDDLTPQVREMVQEHTGEIRTLARRAAQDIVEIGQRLIQVRDALGYGEFDSWLKAEFDWSRRAAYNFIKVAEVFGSANFAQLDIAPSALYALASGTMPAPLREEIVERAQAGEPITRKLVVERLEQHHQQFVPDAAPPPVEPPSPPPVAEVAAPPAPPVLARAVTPPLTKRPFTPLPREIEDLELEDGTVIQVPSLPLLPREQELKQRDYAKAAARFDSAASKVLAALTALDVYSMDEVAQIAQSPEGRQLYGPVRVTRIKEMLEQLHQKWVGAPDQTRTIDAAPLLDVKAKKDERVLELN</sequence>
<evidence type="ECO:0000313" key="3">
    <source>
        <dbReference type="Proteomes" id="UP000186607"/>
    </source>
</evidence>
<dbReference type="RefSeq" id="WP_075830186.1">
    <property type="nucleotide sequence ID" value="NZ_MSTI01000007.1"/>
</dbReference>
<feature type="compositionally biased region" description="Pro residues" evidence="1">
    <location>
        <begin position="146"/>
        <end position="162"/>
    </location>
</feature>
<organism evidence="2 3">
    <name type="scientific">Deinococcus marmoris</name>
    <dbReference type="NCBI Taxonomy" id="249408"/>
    <lineage>
        <taxon>Bacteria</taxon>
        <taxon>Thermotogati</taxon>
        <taxon>Deinococcota</taxon>
        <taxon>Deinococci</taxon>
        <taxon>Deinococcales</taxon>
        <taxon>Deinococcaceae</taxon>
        <taxon>Deinococcus</taxon>
    </lineage>
</organism>
<dbReference type="OrthoDB" id="479904at2"/>
<evidence type="ECO:0000313" key="2">
    <source>
        <dbReference type="EMBL" id="OLV20234.1"/>
    </source>
</evidence>
<accession>A0A1U7P4Y9</accession>
<dbReference type="InterPro" id="IPR021451">
    <property type="entry name" value="DUF3102"/>
</dbReference>
<gene>
    <name evidence="2" type="ORF">BOO71_0000730</name>
</gene>
<comment type="caution">
    <text evidence="2">The sequence shown here is derived from an EMBL/GenBank/DDBJ whole genome shotgun (WGS) entry which is preliminary data.</text>
</comment>